<dbReference type="CDD" id="cd06185">
    <property type="entry name" value="PDR_like"/>
    <property type="match status" value="1"/>
</dbReference>
<reference evidence="11" key="1">
    <citation type="submission" date="2018-10" db="EMBL/GenBank/DDBJ databases">
        <title>Acidithiobacillus sulfuriphilus sp. nov.: an extremely acidophilic sulfur-oxidizing chemolithotroph isolated from a neutral pH environment.</title>
        <authorList>
            <person name="Falagan C."/>
            <person name="Moya-Beltran A."/>
            <person name="Quatrini R."/>
            <person name="Johnson D.B."/>
        </authorList>
    </citation>
    <scope>NUCLEOTIDE SEQUENCE [LARGE SCALE GENOMIC DNA]</scope>
    <source>
        <strain evidence="11">CJ-2</strain>
    </source>
</reference>
<dbReference type="GO" id="GO:0051537">
    <property type="term" value="F:2 iron, 2 sulfur cluster binding"/>
    <property type="evidence" value="ECO:0007669"/>
    <property type="project" value="UniProtKB-KW"/>
</dbReference>
<feature type="domain" description="2Fe-2S ferredoxin-type" evidence="9">
    <location>
        <begin position="227"/>
        <end position="313"/>
    </location>
</feature>
<dbReference type="Gene3D" id="2.40.30.10">
    <property type="entry name" value="Translation factors"/>
    <property type="match status" value="1"/>
</dbReference>
<dbReference type="InterPro" id="IPR017927">
    <property type="entry name" value="FAD-bd_FR_type"/>
</dbReference>
<evidence type="ECO:0000259" key="9">
    <source>
        <dbReference type="PROSITE" id="PS51085"/>
    </source>
</evidence>
<proteinExistence type="predicted"/>
<comment type="caution">
    <text evidence="11">The sequence shown here is derived from an EMBL/GenBank/DDBJ whole genome shotgun (WGS) entry which is preliminary data.</text>
</comment>
<keyword evidence="4" id="KW-0001">2Fe-2S</keyword>
<accession>A0A3M8QTX2</accession>
<keyword evidence="5" id="KW-0479">Metal-binding</keyword>
<keyword evidence="2" id="KW-0285">Flavoprotein</keyword>
<dbReference type="CDD" id="cd00207">
    <property type="entry name" value="fer2"/>
    <property type="match status" value="1"/>
</dbReference>
<evidence type="ECO:0000313" key="11">
    <source>
        <dbReference type="EMBL" id="RNF57980.1"/>
    </source>
</evidence>
<protein>
    <submittedName>
        <fullName evidence="11">Oxidoreductase</fullName>
    </submittedName>
</protein>
<evidence type="ECO:0000256" key="8">
    <source>
        <dbReference type="ARBA" id="ARBA00023014"/>
    </source>
</evidence>
<dbReference type="PROSITE" id="PS51085">
    <property type="entry name" value="2FE2S_FER_2"/>
    <property type="match status" value="1"/>
</dbReference>
<organism evidence="11">
    <name type="scientific">Acidithiobacillus sulfuriphilus</name>
    <dbReference type="NCBI Taxonomy" id="1867749"/>
    <lineage>
        <taxon>Bacteria</taxon>
        <taxon>Pseudomonadati</taxon>
        <taxon>Pseudomonadota</taxon>
        <taxon>Acidithiobacillia</taxon>
        <taxon>Acidithiobacillales</taxon>
        <taxon>Acidithiobacillaceae</taxon>
        <taxon>Acidithiobacillus</taxon>
    </lineage>
</organism>
<dbReference type="AlphaFoldDB" id="A0A3M8QTX2"/>
<evidence type="ECO:0000256" key="4">
    <source>
        <dbReference type="ARBA" id="ARBA00022714"/>
    </source>
</evidence>
<evidence type="ECO:0000256" key="2">
    <source>
        <dbReference type="ARBA" id="ARBA00022630"/>
    </source>
</evidence>
<dbReference type="Gene3D" id="3.10.20.30">
    <property type="match status" value="1"/>
</dbReference>
<dbReference type="PROSITE" id="PS00197">
    <property type="entry name" value="2FE2S_FER_1"/>
    <property type="match status" value="1"/>
</dbReference>
<evidence type="ECO:0000256" key="6">
    <source>
        <dbReference type="ARBA" id="ARBA00023002"/>
    </source>
</evidence>
<gene>
    <name evidence="11" type="ORF">EC580_13585</name>
</gene>
<keyword evidence="8" id="KW-0411">Iron-sulfur</keyword>
<dbReference type="InterPro" id="IPR006058">
    <property type="entry name" value="2Fe2S_fd_BS"/>
</dbReference>
<dbReference type="PANTHER" id="PTHR30212:SF2">
    <property type="entry name" value="PROTEIN YIIM"/>
    <property type="match status" value="1"/>
</dbReference>
<keyword evidence="6" id="KW-0560">Oxidoreductase</keyword>
<dbReference type="SUPFAM" id="SSF54292">
    <property type="entry name" value="2Fe-2S ferredoxin-like"/>
    <property type="match status" value="1"/>
</dbReference>
<evidence type="ECO:0000256" key="3">
    <source>
        <dbReference type="ARBA" id="ARBA00022643"/>
    </source>
</evidence>
<sequence>MKTITVCVAGIKQPVDNVKIFRFIAQDLAALPGFSPGSNILVKLNLYGYTHYNAYSLINDPWDTEAYEIAVLRRDDSHGGSSFMHNLIQTGSVLEITYPRNNFPINKLARKHILIAGGIGVTPFVTYIKYLMRYQLDFEMHYAFKCMNKTVFHNQLIDIVKKYYYYCSNDGKRVRVEDILKDQPVGAHAYVCGPKSLIENVISVAEYLNWPRSHLHYELFDSGQSGNPFIFELKNSNMSGNVPKDLTLLEALENLGVDIPYGCRSGACGLCATRVISGDIEHRDCYLSDDEKKEGNLILPCVSRGHDKIILDL</sequence>
<keyword evidence="7" id="KW-0408">Iron</keyword>
<dbReference type="InterPro" id="IPR054582">
    <property type="entry name" value="DmmA-like_N"/>
</dbReference>
<dbReference type="RefSeq" id="WP_123105942.1">
    <property type="nucleotide sequence ID" value="NZ_CP127527.1"/>
</dbReference>
<dbReference type="InterPro" id="IPR017938">
    <property type="entry name" value="Riboflavin_synthase-like_b-brl"/>
</dbReference>
<dbReference type="InterPro" id="IPR036010">
    <property type="entry name" value="2Fe-2S_ferredoxin-like_sf"/>
</dbReference>
<evidence type="ECO:0000256" key="5">
    <source>
        <dbReference type="ARBA" id="ARBA00022723"/>
    </source>
</evidence>
<dbReference type="SUPFAM" id="SSF63380">
    <property type="entry name" value="Riboflavin synthase domain-like"/>
    <property type="match status" value="1"/>
</dbReference>
<evidence type="ECO:0000256" key="7">
    <source>
        <dbReference type="ARBA" id="ARBA00023004"/>
    </source>
</evidence>
<evidence type="ECO:0000259" key="10">
    <source>
        <dbReference type="PROSITE" id="PS51384"/>
    </source>
</evidence>
<name>A0A3M8QTX2_9PROT</name>
<dbReference type="GO" id="GO:0046872">
    <property type="term" value="F:metal ion binding"/>
    <property type="evidence" value="ECO:0007669"/>
    <property type="project" value="UniProtKB-KW"/>
</dbReference>
<keyword evidence="3" id="KW-0288">FMN</keyword>
<evidence type="ECO:0000256" key="1">
    <source>
        <dbReference type="ARBA" id="ARBA00001917"/>
    </source>
</evidence>
<comment type="cofactor">
    <cofactor evidence="1">
        <name>FMN</name>
        <dbReference type="ChEBI" id="CHEBI:58210"/>
    </cofactor>
</comment>
<dbReference type="PRINTS" id="PR00409">
    <property type="entry name" value="PHDIOXRDTASE"/>
</dbReference>
<dbReference type="InterPro" id="IPR001041">
    <property type="entry name" value="2Fe-2S_ferredoxin-type"/>
</dbReference>
<dbReference type="PANTHER" id="PTHR30212">
    <property type="entry name" value="PROTEIN YIIM"/>
    <property type="match status" value="1"/>
</dbReference>
<dbReference type="OrthoDB" id="544091at2"/>
<feature type="domain" description="FAD-binding FR-type" evidence="10">
    <location>
        <begin position="1"/>
        <end position="106"/>
    </location>
</feature>
<dbReference type="SUPFAM" id="SSF52343">
    <property type="entry name" value="Ferredoxin reductase-like, C-terminal NADP-linked domain"/>
    <property type="match status" value="1"/>
</dbReference>
<dbReference type="InterPro" id="IPR039261">
    <property type="entry name" value="FNR_nucleotide-bd"/>
</dbReference>
<dbReference type="GO" id="GO:0016491">
    <property type="term" value="F:oxidoreductase activity"/>
    <property type="evidence" value="ECO:0007669"/>
    <property type="project" value="UniProtKB-KW"/>
</dbReference>
<dbReference type="InterPro" id="IPR012675">
    <property type="entry name" value="Beta-grasp_dom_sf"/>
</dbReference>
<dbReference type="EMBL" id="RIZI01000193">
    <property type="protein sequence ID" value="RNF57980.1"/>
    <property type="molecule type" value="Genomic_DNA"/>
</dbReference>
<dbReference type="InterPro" id="IPR052353">
    <property type="entry name" value="Benzoxazolinone_Detox_Enz"/>
</dbReference>
<dbReference type="Pfam" id="PF00111">
    <property type="entry name" value="Fer2"/>
    <property type="match status" value="1"/>
</dbReference>
<dbReference type="Gene3D" id="3.40.50.80">
    <property type="entry name" value="Nucleotide-binding domain of ferredoxin-NADP reductase (FNR) module"/>
    <property type="match status" value="1"/>
</dbReference>
<dbReference type="Pfam" id="PF22290">
    <property type="entry name" value="DmmA-like_N"/>
    <property type="match status" value="1"/>
</dbReference>
<dbReference type="PROSITE" id="PS51384">
    <property type="entry name" value="FAD_FR"/>
    <property type="match status" value="1"/>
</dbReference>